<name>A0A7W6EQE5_9BACT</name>
<keyword evidence="2" id="KW-1185">Reference proteome</keyword>
<dbReference type="Proteomes" id="UP000541352">
    <property type="component" value="Unassembled WGS sequence"/>
</dbReference>
<dbReference type="EMBL" id="JACIBY010000004">
    <property type="protein sequence ID" value="MBB3838529.1"/>
    <property type="molecule type" value="Genomic_DNA"/>
</dbReference>
<dbReference type="RefSeq" id="WP_183974036.1">
    <property type="nucleotide sequence ID" value="NZ_JACIBY010000004.1"/>
</dbReference>
<evidence type="ECO:0000313" key="1">
    <source>
        <dbReference type="EMBL" id="MBB3838529.1"/>
    </source>
</evidence>
<comment type="caution">
    <text evidence="1">The sequence shown here is derived from an EMBL/GenBank/DDBJ whole genome shotgun (WGS) entry which is preliminary data.</text>
</comment>
<reference evidence="1 2" key="1">
    <citation type="submission" date="2020-08" db="EMBL/GenBank/DDBJ databases">
        <title>Genomic Encyclopedia of Type Strains, Phase IV (KMG-IV): sequencing the most valuable type-strain genomes for metagenomic binning, comparative biology and taxonomic classification.</title>
        <authorList>
            <person name="Goeker M."/>
        </authorList>
    </citation>
    <scope>NUCLEOTIDE SEQUENCE [LARGE SCALE GENOMIC DNA]</scope>
    <source>
        <strain evidence="1 2">DSM 17976</strain>
    </source>
</reference>
<protein>
    <submittedName>
        <fullName evidence="1">Uncharacterized protein</fullName>
    </submittedName>
</protein>
<gene>
    <name evidence="1" type="ORF">FHS57_002534</name>
</gene>
<dbReference type="AlphaFoldDB" id="A0A7W6EQE5"/>
<accession>A0A7W6EQE5</accession>
<evidence type="ECO:0000313" key="2">
    <source>
        <dbReference type="Proteomes" id="UP000541352"/>
    </source>
</evidence>
<organism evidence="1 2">
    <name type="scientific">Runella defluvii</name>
    <dbReference type="NCBI Taxonomy" id="370973"/>
    <lineage>
        <taxon>Bacteria</taxon>
        <taxon>Pseudomonadati</taxon>
        <taxon>Bacteroidota</taxon>
        <taxon>Cytophagia</taxon>
        <taxon>Cytophagales</taxon>
        <taxon>Spirosomataceae</taxon>
        <taxon>Runella</taxon>
    </lineage>
</organism>
<sequence>MKTTVFFATFCIIVGIASLPYFVKEANGDNISISVSDSDNVYKVSADYPKDKARNVQKCLDKCLDPSGMSFVNAEIDGDINPGNGMFFHIKSSPGKLRIKFDKRKNSATSLRKMKQLGEELKKAVL</sequence>
<proteinExistence type="predicted"/>